<name>A0A0C3MXB8_PISTI</name>
<dbReference type="OrthoDB" id="2526171at2759"/>
<evidence type="ECO:0000313" key="2">
    <source>
        <dbReference type="EMBL" id="KIN93564.1"/>
    </source>
</evidence>
<keyword evidence="1" id="KW-0472">Membrane</keyword>
<evidence type="ECO:0000313" key="3">
    <source>
        <dbReference type="Proteomes" id="UP000054217"/>
    </source>
</evidence>
<dbReference type="STRING" id="870435.A0A0C3MXB8"/>
<evidence type="ECO:0000256" key="1">
    <source>
        <dbReference type="SAM" id="Phobius"/>
    </source>
</evidence>
<keyword evidence="1" id="KW-1133">Transmembrane helix</keyword>
<reference evidence="2 3" key="1">
    <citation type="submission" date="2014-04" db="EMBL/GenBank/DDBJ databases">
        <authorList>
            <consortium name="DOE Joint Genome Institute"/>
            <person name="Kuo A."/>
            <person name="Kohler A."/>
            <person name="Costa M.D."/>
            <person name="Nagy L.G."/>
            <person name="Floudas D."/>
            <person name="Copeland A."/>
            <person name="Barry K.W."/>
            <person name="Cichocki N."/>
            <person name="Veneault-Fourrey C."/>
            <person name="LaButti K."/>
            <person name="Lindquist E.A."/>
            <person name="Lipzen A."/>
            <person name="Lundell T."/>
            <person name="Morin E."/>
            <person name="Murat C."/>
            <person name="Sun H."/>
            <person name="Tunlid A."/>
            <person name="Henrissat B."/>
            <person name="Grigoriev I.V."/>
            <person name="Hibbett D.S."/>
            <person name="Martin F."/>
            <person name="Nordberg H.P."/>
            <person name="Cantor M.N."/>
            <person name="Hua S.X."/>
        </authorList>
    </citation>
    <scope>NUCLEOTIDE SEQUENCE [LARGE SCALE GENOMIC DNA]</scope>
    <source>
        <strain evidence="2 3">Marx 270</strain>
    </source>
</reference>
<accession>A0A0C3MXB8</accession>
<dbReference type="AlphaFoldDB" id="A0A0C3MXB8"/>
<organism evidence="2 3">
    <name type="scientific">Pisolithus tinctorius Marx 270</name>
    <dbReference type="NCBI Taxonomy" id="870435"/>
    <lineage>
        <taxon>Eukaryota</taxon>
        <taxon>Fungi</taxon>
        <taxon>Dikarya</taxon>
        <taxon>Basidiomycota</taxon>
        <taxon>Agaricomycotina</taxon>
        <taxon>Agaricomycetes</taxon>
        <taxon>Agaricomycetidae</taxon>
        <taxon>Boletales</taxon>
        <taxon>Sclerodermatineae</taxon>
        <taxon>Pisolithaceae</taxon>
        <taxon>Pisolithus</taxon>
    </lineage>
</organism>
<reference evidence="3" key="2">
    <citation type="submission" date="2015-01" db="EMBL/GenBank/DDBJ databases">
        <title>Evolutionary Origins and Diversification of the Mycorrhizal Mutualists.</title>
        <authorList>
            <consortium name="DOE Joint Genome Institute"/>
            <consortium name="Mycorrhizal Genomics Consortium"/>
            <person name="Kohler A."/>
            <person name="Kuo A."/>
            <person name="Nagy L.G."/>
            <person name="Floudas D."/>
            <person name="Copeland A."/>
            <person name="Barry K.W."/>
            <person name="Cichocki N."/>
            <person name="Veneault-Fourrey C."/>
            <person name="LaButti K."/>
            <person name="Lindquist E.A."/>
            <person name="Lipzen A."/>
            <person name="Lundell T."/>
            <person name="Morin E."/>
            <person name="Murat C."/>
            <person name="Riley R."/>
            <person name="Ohm R."/>
            <person name="Sun H."/>
            <person name="Tunlid A."/>
            <person name="Henrissat B."/>
            <person name="Grigoriev I.V."/>
            <person name="Hibbett D.S."/>
            <person name="Martin F."/>
        </authorList>
    </citation>
    <scope>NUCLEOTIDE SEQUENCE [LARGE SCALE GENOMIC DNA]</scope>
    <source>
        <strain evidence="3">Marx 270</strain>
    </source>
</reference>
<keyword evidence="1" id="KW-0812">Transmembrane</keyword>
<dbReference type="EMBL" id="KN832155">
    <property type="protein sequence ID" value="KIN93564.1"/>
    <property type="molecule type" value="Genomic_DNA"/>
</dbReference>
<sequence length="285" mass="30268">MLRVTAQQTTVECSSEYNWMENTMNQNPCLVAAYLLSVCSGGSYTVSSLSPSTHYVGPWVGQGNPCECSTATYCLLSACSICQNATYINWSSWSFNCSTVYTGYPESIPNGTAIPEWAYQEVIATDNLDLGTAPPPSFTPTTIPILHTPSSTPSATAQSPSKSGNTGAIIGGAVGGVVGLAAIAALAVRLFLHRRQQKTPPDARGDGTVPAVTNSMHMVNSDPYTAAVAQPKPYDPSDPSTFPTSLPLSTVQTRPNSNNYQNPPFYFNLYTSEGRPGAYDGVPEL</sequence>
<feature type="transmembrane region" description="Helical" evidence="1">
    <location>
        <begin position="168"/>
        <end position="192"/>
    </location>
</feature>
<dbReference type="Gene3D" id="1.20.5.510">
    <property type="entry name" value="Single helix bin"/>
    <property type="match status" value="1"/>
</dbReference>
<proteinExistence type="predicted"/>
<protein>
    <submittedName>
        <fullName evidence="2">Uncharacterized protein</fullName>
    </submittedName>
</protein>
<gene>
    <name evidence="2" type="ORF">M404DRAFT_501237</name>
</gene>
<dbReference type="InParanoid" id="A0A0C3MXB8"/>
<dbReference type="Proteomes" id="UP000054217">
    <property type="component" value="Unassembled WGS sequence"/>
</dbReference>
<keyword evidence="3" id="KW-1185">Reference proteome</keyword>
<dbReference type="HOGENOM" id="CLU_053888_2_0_1"/>